<comment type="pathway">
    <text evidence="2">Cell wall biogenesis; peptidoglycan biosynthesis.</text>
</comment>
<dbReference type="InterPro" id="IPR050515">
    <property type="entry name" value="Beta-lactam/transpept"/>
</dbReference>
<dbReference type="PANTHER" id="PTHR30627:SF24">
    <property type="entry name" value="PENICILLIN-BINDING PROTEIN 4B"/>
    <property type="match status" value="1"/>
</dbReference>
<name>A0ABT9VK81_9BACI</name>
<keyword evidence="9" id="KW-0132">Cell division</keyword>
<keyword evidence="5" id="KW-0472">Membrane</keyword>
<evidence type="ECO:0000256" key="5">
    <source>
        <dbReference type="ARBA" id="ARBA00023136"/>
    </source>
</evidence>
<reference evidence="9 10" key="1">
    <citation type="submission" date="2023-07" db="EMBL/GenBank/DDBJ databases">
        <title>Genomic Encyclopedia of Type Strains, Phase IV (KMG-IV): sequencing the most valuable type-strain genomes for metagenomic binning, comparative biology and taxonomic classification.</title>
        <authorList>
            <person name="Goeker M."/>
        </authorList>
    </citation>
    <scope>NUCLEOTIDE SEQUENCE [LARGE SCALE GENOMIC DNA]</scope>
    <source>
        <strain evidence="9 10">DSM 19092</strain>
    </source>
</reference>
<comment type="caution">
    <text evidence="9">The sequence shown here is derived from an EMBL/GenBank/DDBJ whole genome shotgun (WGS) entry which is preliminary data.</text>
</comment>
<dbReference type="InterPro" id="IPR012338">
    <property type="entry name" value="Beta-lactam/transpept-like"/>
</dbReference>
<evidence type="ECO:0000259" key="7">
    <source>
        <dbReference type="Pfam" id="PF00905"/>
    </source>
</evidence>
<evidence type="ECO:0000313" key="10">
    <source>
        <dbReference type="Proteomes" id="UP001225646"/>
    </source>
</evidence>
<evidence type="ECO:0000259" key="8">
    <source>
        <dbReference type="Pfam" id="PF03717"/>
    </source>
</evidence>
<feature type="domain" description="Penicillin-binding protein transpeptidase" evidence="7">
    <location>
        <begin position="265"/>
        <end position="577"/>
    </location>
</feature>
<organism evidence="9 10">
    <name type="scientific">Aeribacillus alveayuensis</name>
    <dbReference type="NCBI Taxonomy" id="279215"/>
    <lineage>
        <taxon>Bacteria</taxon>
        <taxon>Bacillati</taxon>
        <taxon>Bacillota</taxon>
        <taxon>Bacilli</taxon>
        <taxon>Bacillales</taxon>
        <taxon>Bacillaceae</taxon>
        <taxon>Aeribacillus</taxon>
    </lineage>
</organism>
<proteinExistence type="inferred from homology"/>
<dbReference type="EMBL" id="JAUSTR010000001">
    <property type="protein sequence ID" value="MDQ0161255.1"/>
    <property type="molecule type" value="Genomic_DNA"/>
</dbReference>
<dbReference type="Proteomes" id="UP001225646">
    <property type="component" value="Unassembled WGS sequence"/>
</dbReference>
<comment type="subcellular location">
    <subcellularLocation>
        <location evidence="1">Membrane</location>
    </subcellularLocation>
</comment>
<evidence type="ECO:0000256" key="4">
    <source>
        <dbReference type="ARBA" id="ARBA00012448"/>
    </source>
</evidence>
<sequence>MRKIQKRLITFGIITLFFNAVLMARLAQIQLFETESFSTKNINLIEESVKQRTQQVVIDDGRGYFLDRNGRPLGEHYTPTIVLFPFLKDYKFPIEQLLKIIPNSSEKLEQMLLSAKKPIILNQDIGIYVQDEMINQINQLNIPGVFGVYMKTKSQEPIASHLIGLTSADNRLIKKLYPDKDPLPYYTTIGVTGLERAFDEFLLPEKETKLMYHVDGLGRPLFGVQVKYMADSSPFYPVSVQTTIDAEIQKMAEKILEKHKLKKGGLILLDIERNEVLALVSKPDLNRNDKSTFYNYMFEPIFPGSVFKTVIAAAAIEKNSVLPNRTFNCDLDLYGKKEKDPNKRYGMLTFTESFAKSCNYAFAALGQELMAKNDQVFEEYAEKLGLINLVGWKGQVYHYEEFQQIPIEHYGKIWGDEKDKRITKAIVQTSIGQKNVSITPLAVVNMMATIARGGEKREVKVASKILYKNGTTMFQFDDHRLQGDTISPYTAQKLQKLLREVVAHNEGTGRRFNSLPFEVAGKSGTAETGKDNEKGEKLYHKWFAGYFPFQNPQYALVVVDMDTTSKAAVTNDVFYDFVQSLYQHINKR</sequence>
<evidence type="ECO:0000256" key="2">
    <source>
        <dbReference type="ARBA" id="ARBA00004752"/>
    </source>
</evidence>
<dbReference type="PANTHER" id="PTHR30627">
    <property type="entry name" value="PEPTIDOGLYCAN D,D-TRANSPEPTIDASE"/>
    <property type="match status" value="1"/>
</dbReference>
<dbReference type="InterPro" id="IPR001460">
    <property type="entry name" value="PCN-bd_Tpept"/>
</dbReference>
<keyword evidence="10" id="KW-1185">Reference proteome</keyword>
<dbReference type="Gene3D" id="3.40.710.10">
    <property type="entry name" value="DD-peptidase/beta-lactamase superfamily"/>
    <property type="match status" value="1"/>
</dbReference>
<evidence type="ECO:0000313" key="9">
    <source>
        <dbReference type="EMBL" id="MDQ0161255.1"/>
    </source>
</evidence>
<comment type="catalytic activity">
    <reaction evidence="6">
        <text>Preferential cleavage: (Ac)2-L-Lys-D-Ala-|-D-Ala. Also transpeptidation of peptidyl-alanyl moieties that are N-acyl substituents of D-alanine.</text>
        <dbReference type="EC" id="3.4.16.4"/>
    </reaction>
</comment>
<dbReference type="Pfam" id="PF03717">
    <property type="entry name" value="PBP_dimer"/>
    <property type="match status" value="1"/>
</dbReference>
<keyword evidence="9" id="KW-0131">Cell cycle</keyword>
<dbReference type="InterPro" id="IPR036138">
    <property type="entry name" value="PBP_dimer_sf"/>
</dbReference>
<evidence type="ECO:0000256" key="6">
    <source>
        <dbReference type="ARBA" id="ARBA00034000"/>
    </source>
</evidence>
<dbReference type="Pfam" id="PF00905">
    <property type="entry name" value="Transpeptidase"/>
    <property type="match status" value="1"/>
</dbReference>
<dbReference type="GO" id="GO:0051301">
    <property type="term" value="P:cell division"/>
    <property type="evidence" value="ECO:0007669"/>
    <property type="project" value="UniProtKB-KW"/>
</dbReference>
<gene>
    <name evidence="9" type="ORF">J2S06_000325</name>
</gene>
<dbReference type="SUPFAM" id="SSF56601">
    <property type="entry name" value="beta-lactamase/transpeptidase-like"/>
    <property type="match status" value="1"/>
</dbReference>
<feature type="domain" description="Penicillin-binding protein dimerisation" evidence="8">
    <location>
        <begin position="61"/>
        <end position="221"/>
    </location>
</feature>
<protein>
    <recommendedName>
        <fullName evidence="4">serine-type D-Ala-D-Ala carboxypeptidase</fullName>
        <ecNumber evidence="4">3.4.16.4</ecNumber>
    </recommendedName>
</protein>
<dbReference type="InterPro" id="IPR005311">
    <property type="entry name" value="PBP_dimer"/>
</dbReference>
<dbReference type="SUPFAM" id="SSF56519">
    <property type="entry name" value="Penicillin binding protein dimerisation domain"/>
    <property type="match status" value="1"/>
</dbReference>
<evidence type="ECO:0000256" key="3">
    <source>
        <dbReference type="ARBA" id="ARBA00007171"/>
    </source>
</evidence>
<comment type="similarity">
    <text evidence="3">Belongs to the transpeptidase family.</text>
</comment>
<dbReference type="RefSeq" id="WP_419151083.1">
    <property type="nucleotide sequence ID" value="NZ_JAUSTR010000001.1"/>
</dbReference>
<dbReference type="Gene3D" id="3.90.1310.10">
    <property type="entry name" value="Penicillin-binding protein 2a (Domain 2)"/>
    <property type="match status" value="1"/>
</dbReference>
<dbReference type="EC" id="3.4.16.4" evidence="4"/>
<accession>A0ABT9VK81</accession>
<evidence type="ECO:0000256" key="1">
    <source>
        <dbReference type="ARBA" id="ARBA00004370"/>
    </source>
</evidence>